<evidence type="ECO:0000259" key="2">
    <source>
        <dbReference type="Pfam" id="PF04037"/>
    </source>
</evidence>
<evidence type="ECO:0000313" key="4">
    <source>
        <dbReference type="Proteomes" id="UP000530660"/>
    </source>
</evidence>
<accession>A0A7J7IQL2</accession>
<dbReference type="InterPro" id="IPR052584">
    <property type="entry name" value="U2_snRNP_Complex_Component"/>
</dbReference>
<dbReference type="AlphaFoldDB" id="A0A7J7IQL2"/>
<dbReference type="InterPro" id="IPR007180">
    <property type="entry name" value="DUF382"/>
</dbReference>
<proteinExistence type="predicted"/>
<dbReference type="PANTHER" id="PTHR12785">
    <property type="entry name" value="SPLICING FACTOR 3B"/>
    <property type="match status" value="1"/>
</dbReference>
<protein>
    <submittedName>
        <fullName evidence="3">Splicing factor 3B subunit 2</fullName>
    </submittedName>
</protein>
<feature type="domain" description="DUF382" evidence="2">
    <location>
        <begin position="70"/>
        <end position="103"/>
    </location>
</feature>
<name>A0A7J7IQL2_9RHOD</name>
<dbReference type="Pfam" id="PF04037">
    <property type="entry name" value="DUF382"/>
    <property type="match status" value="1"/>
</dbReference>
<keyword evidence="4" id="KW-1185">Reference proteome</keyword>
<dbReference type="OrthoDB" id="5251at2759"/>
<feature type="region of interest" description="Disordered" evidence="1">
    <location>
        <begin position="1"/>
        <end position="55"/>
    </location>
</feature>
<reference evidence="3 4" key="1">
    <citation type="journal article" date="2020" name="J. Phycol.">
        <title>Comparative genome analysis reveals Cyanidiococcus gen. nov., a new extremophilic red algal genus sister to Cyanidioschyzon (Cyanidioschyzonaceae, Rhodophyta).</title>
        <authorList>
            <person name="Liu S.-L."/>
            <person name="Chiang Y.-R."/>
            <person name="Yoon H.S."/>
            <person name="Fu H.-Y."/>
        </authorList>
    </citation>
    <scope>NUCLEOTIDE SEQUENCE [LARGE SCALE GENOMIC DNA]</scope>
    <source>
        <strain evidence="3 4">THAL066</strain>
    </source>
</reference>
<sequence length="106" mass="12242">MTTLANNWNEAVPVHTEKRTSPTLTQQQRNRRLRSLDWSETSAAPQRVSRKQRKALRPRVADLKLHAPWPSVVEPWDCAAPEPVALVRIKGERFTVPVPSHWRFEA</sequence>
<dbReference type="PANTHER" id="PTHR12785:SF6">
    <property type="entry name" value="SPLICING FACTOR 3B SUBUNIT 2"/>
    <property type="match status" value="1"/>
</dbReference>
<gene>
    <name evidence="3" type="primary">SF3B2</name>
    <name evidence="3" type="ORF">F1559_004149</name>
</gene>
<dbReference type="EMBL" id="VWRR01000001">
    <property type="protein sequence ID" value="KAF6005298.1"/>
    <property type="molecule type" value="Genomic_DNA"/>
</dbReference>
<dbReference type="Proteomes" id="UP000530660">
    <property type="component" value="Unassembled WGS sequence"/>
</dbReference>
<evidence type="ECO:0000313" key="3">
    <source>
        <dbReference type="EMBL" id="KAF6005298.1"/>
    </source>
</evidence>
<dbReference type="GO" id="GO:0005634">
    <property type="term" value="C:nucleus"/>
    <property type="evidence" value="ECO:0007669"/>
    <property type="project" value="InterPro"/>
</dbReference>
<organism evidence="3 4">
    <name type="scientific">Cyanidiococcus yangmingshanensis</name>
    <dbReference type="NCBI Taxonomy" id="2690220"/>
    <lineage>
        <taxon>Eukaryota</taxon>
        <taxon>Rhodophyta</taxon>
        <taxon>Bangiophyceae</taxon>
        <taxon>Cyanidiales</taxon>
        <taxon>Cyanidiaceae</taxon>
        <taxon>Cyanidiococcus</taxon>
    </lineage>
</organism>
<evidence type="ECO:0000256" key="1">
    <source>
        <dbReference type="SAM" id="MobiDB-lite"/>
    </source>
</evidence>
<comment type="caution">
    <text evidence="3">The sequence shown here is derived from an EMBL/GenBank/DDBJ whole genome shotgun (WGS) entry which is preliminary data.</text>
</comment>